<proteinExistence type="predicted"/>
<reference evidence="2" key="2">
    <citation type="submission" date="2025-08" db="UniProtKB">
        <authorList>
            <consortium name="RefSeq"/>
        </authorList>
    </citation>
    <scope>IDENTIFICATION</scope>
    <source>
        <tissue evidence="2">Leaf</tissue>
    </source>
</reference>
<dbReference type="Proteomes" id="UP000189701">
    <property type="component" value="Unplaced"/>
</dbReference>
<evidence type="ECO:0000313" key="1">
    <source>
        <dbReference type="Proteomes" id="UP000189701"/>
    </source>
</evidence>
<accession>A0A1U7UWA2</accession>
<dbReference type="STRING" id="4096.A0A1U7UWA2"/>
<dbReference type="RefSeq" id="XP_009760317.1">
    <property type="nucleotide sequence ID" value="XM_009762015.1"/>
</dbReference>
<name>A0A1U7UWA2_NICSY</name>
<dbReference type="eggNOG" id="KOG0851">
    <property type="taxonomic scope" value="Eukaryota"/>
</dbReference>
<feature type="non-terminal residue" evidence="2">
    <location>
        <position position="1"/>
    </location>
</feature>
<sequence length="230" mass="26513">LLSVRDNNFERLTQTISQQSYSVSDELEKGIVQVKIIGQLVESMQEGPYWIVASIENLELGKRWSYVSCKKCQRRYKLQVRVIDNTGSVSLLLWDRKTMFLIGKSAKELKEGFLENTEAVDKYPYPVELDNILHRKFIFKVIIKRENIHLQKEVYSVVKLTDEEQLINKYSPDQPSDDLTDSTEDNDLIDIAHTPAKIGITNAATMIEEDPNAQLSGNKMKRVFKKKKTT</sequence>
<gene>
    <name evidence="2" type="primary">LOC104212671</name>
</gene>
<reference evidence="1" key="1">
    <citation type="journal article" date="2013" name="Genome Biol.">
        <title>Reference genomes and transcriptomes of Nicotiana sylvestris and Nicotiana tomentosiformis.</title>
        <authorList>
            <person name="Sierro N."/>
            <person name="Battey J.N."/>
            <person name="Ouadi S."/>
            <person name="Bovet L."/>
            <person name="Goepfert S."/>
            <person name="Bakaher N."/>
            <person name="Peitsch M.C."/>
            <person name="Ivanov N.V."/>
        </authorList>
    </citation>
    <scope>NUCLEOTIDE SEQUENCE [LARGE SCALE GENOMIC DNA]</scope>
</reference>
<evidence type="ECO:0000313" key="2">
    <source>
        <dbReference type="RefSeq" id="XP_009760317.1"/>
    </source>
</evidence>
<protein>
    <submittedName>
        <fullName evidence="2">Uncharacterized protein LOC104212671</fullName>
    </submittedName>
</protein>
<organism evidence="1 2">
    <name type="scientific">Nicotiana sylvestris</name>
    <name type="common">Wood tobacco</name>
    <name type="synonym">South American tobacco</name>
    <dbReference type="NCBI Taxonomy" id="4096"/>
    <lineage>
        <taxon>Eukaryota</taxon>
        <taxon>Viridiplantae</taxon>
        <taxon>Streptophyta</taxon>
        <taxon>Embryophyta</taxon>
        <taxon>Tracheophyta</taxon>
        <taxon>Spermatophyta</taxon>
        <taxon>Magnoliopsida</taxon>
        <taxon>eudicotyledons</taxon>
        <taxon>Gunneridae</taxon>
        <taxon>Pentapetalae</taxon>
        <taxon>asterids</taxon>
        <taxon>lamiids</taxon>
        <taxon>Solanales</taxon>
        <taxon>Solanaceae</taxon>
        <taxon>Nicotianoideae</taxon>
        <taxon>Nicotianeae</taxon>
        <taxon>Nicotiana</taxon>
    </lineage>
</organism>
<keyword evidence="1" id="KW-1185">Reference proteome</keyword>
<dbReference type="InterPro" id="IPR012340">
    <property type="entry name" value="NA-bd_OB-fold"/>
</dbReference>
<dbReference type="SUPFAM" id="SSF50249">
    <property type="entry name" value="Nucleic acid-binding proteins"/>
    <property type="match status" value="1"/>
</dbReference>
<dbReference type="AlphaFoldDB" id="A0A1U7UWA2"/>
<dbReference type="Gene3D" id="2.40.50.140">
    <property type="entry name" value="Nucleic acid-binding proteins"/>
    <property type="match status" value="1"/>
</dbReference>